<feature type="region of interest" description="Disordered" evidence="1">
    <location>
        <begin position="1"/>
        <end position="24"/>
    </location>
</feature>
<dbReference type="PROSITE" id="PS51318">
    <property type="entry name" value="TAT"/>
    <property type="match status" value="1"/>
</dbReference>
<reference evidence="2 3" key="1">
    <citation type="submission" date="2019-01" db="EMBL/GenBank/DDBJ databases">
        <authorList>
            <person name="Chen W.-M."/>
        </authorList>
    </citation>
    <scope>NUCLEOTIDE SEQUENCE [LARGE SCALE GENOMIC DNA]</scope>
    <source>
        <strain evidence="2 3">CCP-7</strain>
    </source>
</reference>
<evidence type="ECO:0000256" key="1">
    <source>
        <dbReference type="SAM" id="MobiDB-lite"/>
    </source>
</evidence>
<protein>
    <recommendedName>
        <fullName evidence="4">Twin-arginine translocation signal domain-containing protein</fullName>
    </recommendedName>
</protein>
<gene>
    <name evidence="2" type="ORF">EOD43_09935</name>
</gene>
<feature type="compositionally biased region" description="Basic and acidic residues" evidence="1">
    <location>
        <begin position="1"/>
        <end position="16"/>
    </location>
</feature>
<dbReference type="InterPro" id="IPR006311">
    <property type="entry name" value="TAT_signal"/>
</dbReference>
<evidence type="ECO:0000313" key="2">
    <source>
        <dbReference type="EMBL" id="RVT94149.1"/>
    </source>
</evidence>
<dbReference type="Proteomes" id="UP000282971">
    <property type="component" value="Unassembled WGS sequence"/>
</dbReference>
<accession>A0A437M923</accession>
<evidence type="ECO:0008006" key="4">
    <source>
        <dbReference type="Google" id="ProtNLM"/>
    </source>
</evidence>
<dbReference type="AlphaFoldDB" id="A0A437M923"/>
<dbReference type="RefSeq" id="WP_127743362.1">
    <property type="nucleotide sequence ID" value="NZ_SACN01000001.1"/>
</dbReference>
<dbReference type="OrthoDB" id="7448392at2"/>
<proteinExistence type="predicted"/>
<dbReference type="EMBL" id="SACN01000001">
    <property type="protein sequence ID" value="RVT94149.1"/>
    <property type="molecule type" value="Genomic_DNA"/>
</dbReference>
<evidence type="ECO:0000313" key="3">
    <source>
        <dbReference type="Proteomes" id="UP000282971"/>
    </source>
</evidence>
<comment type="caution">
    <text evidence="2">The sequence shown here is derived from an EMBL/GenBank/DDBJ whole genome shotgun (WGS) entry which is preliminary data.</text>
</comment>
<name>A0A437M923_9SPHN</name>
<sequence>MAERDEIERSATDKAPAETGSLDTSRRNLLRLTALGGAAIATVRPNAGLAQAATSALKCQIPIPDSANAGKWIKSDGTLVKSGTSGAYAPPSTPLVGEDVKNSLSYGTRYSGYTQQQTNAYNNYIKKLTVGKQGYTCYASVMTPR</sequence>
<organism evidence="2 3">
    <name type="scientific">Sphingomonas crocodyli</name>
    <dbReference type="NCBI Taxonomy" id="1979270"/>
    <lineage>
        <taxon>Bacteria</taxon>
        <taxon>Pseudomonadati</taxon>
        <taxon>Pseudomonadota</taxon>
        <taxon>Alphaproteobacteria</taxon>
        <taxon>Sphingomonadales</taxon>
        <taxon>Sphingomonadaceae</taxon>
        <taxon>Sphingomonas</taxon>
    </lineage>
</organism>
<keyword evidence="3" id="KW-1185">Reference proteome</keyword>